<accession>A0A9W4TFL9</accession>
<keyword evidence="3" id="KW-1185">Reference proteome</keyword>
<dbReference type="RefSeq" id="WP_173967138.1">
    <property type="nucleotide sequence ID" value="NZ_CADCST010000100.1"/>
</dbReference>
<protein>
    <submittedName>
        <fullName evidence="2">Uncharacterized protein</fullName>
    </submittedName>
</protein>
<sequence>MKVKLLTTISFFTYQLSISQTEKLLKGKVQSETILLKNIEVINKTAQTSTTTNHLGEFFILAKAQDSLIFFSKNFLFKRIKLTSKDIGSNMIIIDMIPITEELDNIVIINNKLPKITYSTEAANQVKNDKQANDLIQRYLNINDGRIKNALNYNIALPTKKKKKIENDERFKKLVAASCPPGFFTNDLKLKPGEKEIFIKFCDVDPKSKTLLEDPNILTTMDFLYTKNIEFQKLKIESKN</sequence>
<dbReference type="Proteomes" id="UP001152749">
    <property type="component" value="Chromosome"/>
</dbReference>
<reference evidence="1 3" key="1">
    <citation type="submission" date="2020-02" db="EMBL/GenBank/DDBJ databases">
        <authorList>
            <person name="Criscuolo A."/>
        </authorList>
    </citation>
    <scope>NUCLEOTIDE SEQUENCE [LARGE SCALE GENOMIC DNA]</scope>
    <source>
        <strain evidence="1">CECT7796</strain>
    </source>
</reference>
<name>A0A9W4TFL9_9FLAO</name>
<dbReference type="AlphaFoldDB" id="A0A9W4TFL9"/>
<dbReference type="Proteomes" id="UP000474567">
    <property type="component" value="Unassembled WGS sequence"/>
</dbReference>
<reference evidence="2" key="2">
    <citation type="submission" date="2022-09" db="EMBL/GenBank/DDBJ databases">
        <authorList>
            <person name="Duchaud E."/>
        </authorList>
    </citation>
    <scope>NUCLEOTIDE SEQUENCE</scope>
    <source>
        <strain evidence="2">TRV642</strain>
    </source>
</reference>
<evidence type="ECO:0000313" key="4">
    <source>
        <dbReference type="Proteomes" id="UP001152749"/>
    </source>
</evidence>
<evidence type="ECO:0000313" key="1">
    <source>
        <dbReference type="EMBL" id="CAA9200418.1"/>
    </source>
</evidence>
<dbReference type="EMBL" id="CADCST010000100">
    <property type="protein sequence ID" value="CAA9200418.1"/>
    <property type="molecule type" value="Genomic_DNA"/>
</dbReference>
<gene>
    <name evidence="1" type="ORF">FLACOL7796_03229</name>
    <name evidence="2" type="ORF">TRV642_1389</name>
</gene>
<evidence type="ECO:0000313" key="3">
    <source>
        <dbReference type="Proteomes" id="UP000474567"/>
    </source>
</evidence>
<proteinExistence type="predicted"/>
<dbReference type="EMBL" id="OX336425">
    <property type="protein sequence ID" value="CAI2766368.1"/>
    <property type="molecule type" value="Genomic_DNA"/>
</dbReference>
<organism evidence="2 4">
    <name type="scientific">Flavobacterium collinsii</name>
    <dbReference type="NCBI Taxonomy" id="1114861"/>
    <lineage>
        <taxon>Bacteria</taxon>
        <taxon>Pseudomonadati</taxon>
        <taxon>Bacteroidota</taxon>
        <taxon>Flavobacteriia</taxon>
        <taxon>Flavobacteriales</taxon>
        <taxon>Flavobacteriaceae</taxon>
        <taxon>Flavobacterium</taxon>
    </lineage>
</organism>
<dbReference type="KEGG" id="fcs:TRV642_1389"/>
<evidence type="ECO:0000313" key="2">
    <source>
        <dbReference type="EMBL" id="CAI2766368.1"/>
    </source>
</evidence>